<accession>A0ABY4SVH3</accession>
<evidence type="ECO:0000256" key="9">
    <source>
        <dbReference type="ARBA" id="ARBA00022516"/>
    </source>
</evidence>
<comment type="pathway">
    <text evidence="3 18">Phospholipid metabolism; CDP-diacylglycerol biosynthesis; CDP-diacylglycerol from sn-glycerol 3-phosphate: step 3/3.</text>
</comment>
<keyword evidence="9" id="KW-0444">Lipid biosynthesis</keyword>
<evidence type="ECO:0000256" key="18">
    <source>
        <dbReference type="RuleBase" id="RU003938"/>
    </source>
</evidence>
<dbReference type="GO" id="GO:0004605">
    <property type="term" value="F:phosphatidate cytidylyltransferase activity"/>
    <property type="evidence" value="ECO:0007669"/>
    <property type="project" value="UniProtKB-EC"/>
</dbReference>
<feature type="transmembrane region" description="Helical" evidence="19">
    <location>
        <begin position="85"/>
        <end position="108"/>
    </location>
</feature>
<keyword evidence="10 18" id="KW-0808">Transferase</keyword>
<organism evidence="20 21">
    <name type="scientific">Candidatus Blochmannia ocreatus</name>
    <name type="common">nom. nud.</name>
    <dbReference type="NCBI Taxonomy" id="251538"/>
    <lineage>
        <taxon>Bacteria</taxon>
        <taxon>Pseudomonadati</taxon>
        <taxon>Pseudomonadota</taxon>
        <taxon>Gammaproteobacteria</taxon>
        <taxon>Enterobacterales</taxon>
        <taxon>Enterobacteriaceae</taxon>
        <taxon>ant endosymbionts</taxon>
        <taxon>Candidatus Blochmanniella</taxon>
    </lineage>
</organism>
<feature type="transmembrane region" description="Helical" evidence="19">
    <location>
        <begin position="220"/>
        <end position="240"/>
    </location>
</feature>
<keyword evidence="14" id="KW-0443">Lipid metabolism</keyword>
<evidence type="ECO:0000256" key="10">
    <source>
        <dbReference type="ARBA" id="ARBA00022679"/>
    </source>
</evidence>
<keyword evidence="16" id="KW-0594">Phospholipid biosynthesis</keyword>
<evidence type="ECO:0000256" key="4">
    <source>
        <dbReference type="ARBA" id="ARBA00005189"/>
    </source>
</evidence>
<feature type="transmembrane region" description="Helical" evidence="19">
    <location>
        <begin position="6"/>
        <end position="35"/>
    </location>
</feature>
<evidence type="ECO:0000256" key="16">
    <source>
        <dbReference type="ARBA" id="ARBA00023209"/>
    </source>
</evidence>
<evidence type="ECO:0000256" key="13">
    <source>
        <dbReference type="ARBA" id="ARBA00022989"/>
    </source>
</evidence>
<evidence type="ECO:0000256" key="15">
    <source>
        <dbReference type="ARBA" id="ARBA00023136"/>
    </source>
</evidence>
<evidence type="ECO:0000256" key="5">
    <source>
        <dbReference type="ARBA" id="ARBA00010185"/>
    </source>
</evidence>
<keyword evidence="13 19" id="KW-1133">Transmembrane helix</keyword>
<keyword evidence="8" id="KW-1003">Cell membrane</keyword>
<dbReference type="EMBL" id="CP097762">
    <property type="protein sequence ID" value="URJ25342.1"/>
    <property type="molecule type" value="Genomic_DNA"/>
</dbReference>
<feature type="transmembrane region" description="Helical" evidence="19">
    <location>
        <begin position="120"/>
        <end position="143"/>
    </location>
</feature>
<keyword evidence="21" id="KW-1185">Reference proteome</keyword>
<feature type="transmembrane region" description="Helical" evidence="19">
    <location>
        <begin position="155"/>
        <end position="174"/>
    </location>
</feature>
<comment type="similarity">
    <text evidence="5 18">Belongs to the CDS family.</text>
</comment>
<dbReference type="InterPro" id="IPR000374">
    <property type="entry name" value="PC_trans"/>
</dbReference>
<dbReference type="EC" id="2.7.7.41" evidence="6 18"/>
<dbReference type="PROSITE" id="PS01315">
    <property type="entry name" value="CDS"/>
    <property type="match status" value="1"/>
</dbReference>
<feature type="transmembrane region" description="Helical" evidence="19">
    <location>
        <begin position="55"/>
        <end position="73"/>
    </location>
</feature>
<keyword evidence="15 19" id="KW-0472">Membrane</keyword>
<evidence type="ECO:0000256" key="7">
    <source>
        <dbReference type="ARBA" id="ARBA00019373"/>
    </source>
</evidence>
<reference evidence="20" key="1">
    <citation type="submission" date="2022-05" db="EMBL/GenBank/DDBJ databases">
        <title>Impact of host demography and evolutionary history on endosymbiont molecular evolution: a test in carpenter ants (Genus Camponotus) and their Blochmannia endosymbionts.</title>
        <authorList>
            <person name="Manthey J.D."/>
            <person name="Giron J.C."/>
            <person name="Hruska J.P."/>
        </authorList>
    </citation>
    <scope>NUCLEOTIDE SEQUENCE</scope>
    <source>
        <strain evidence="20">C-006</strain>
    </source>
</reference>
<evidence type="ECO:0000256" key="2">
    <source>
        <dbReference type="ARBA" id="ARBA00004651"/>
    </source>
</evidence>
<evidence type="ECO:0000256" key="8">
    <source>
        <dbReference type="ARBA" id="ARBA00022475"/>
    </source>
</evidence>
<gene>
    <name evidence="20" type="ORF">M9405_01290</name>
</gene>
<evidence type="ECO:0000313" key="21">
    <source>
        <dbReference type="Proteomes" id="UP001056834"/>
    </source>
</evidence>
<dbReference type="Proteomes" id="UP001056834">
    <property type="component" value="Chromosome"/>
</dbReference>
<keyword evidence="11 18" id="KW-0812">Transmembrane</keyword>
<dbReference type="Pfam" id="PF01148">
    <property type="entry name" value="CTP_transf_1"/>
    <property type="match status" value="1"/>
</dbReference>
<evidence type="ECO:0000313" key="20">
    <source>
        <dbReference type="EMBL" id="URJ25342.1"/>
    </source>
</evidence>
<proteinExistence type="inferred from homology"/>
<evidence type="ECO:0000256" key="12">
    <source>
        <dbReference type="ARBA" id="ARBA00022695"/>
    </source>
</evidence>
<keyword evidence="17" id="KW-1208">Phospholipid metabolism</keyword>
<evidence type="ECO:0000256" key="6">
    <source>
        <dbReference type="ARBA" id="ARBA00012487"/>
    </source>
</evidence>
<name>A0ABY4SVH3_9ENTR</name>
<comment type="catalytic activity">
    <reaction evidence="1 18">
        <text>a 1,2-diacyl-sn-glycero-3-phosphate + CTP + H(+) = a CDP-1,2-diacyl-sn-glycerol + diphosphate</text>
        <dbReference type="Rhea" id="RHEA:16229"/>
        <dbReference type="ChEBI" id="CHEBI:15378"/>
        <dbReference type="ChEBI" id="CHEBI:33019"/>
        <dbReference type="ChEBI" id="CHEBI:37563"/>
        <dbReference type="ChEBI" id="CHEBI:58332"/>
        <dbReference type="ChEBI" id="CHEBI:58608"/>
        <dbReference type="EC" id="2.7.7.41"/>
    </reaction>
</comment>
<feature type="transmembrane region" description="Helical" evidence="19">
    <location>
        <begin position="195"/>
        <end position="214"/>
    </location>
</feature>
<comment type="pathway">
    <text evidence="4">Lipid metabolism.</text>
</comment>
<dbReference type="PANTHER" id="PTHR46382">
    <property type="entry name" value="PHOSPHATIDATE CYTIDYLYLTRANSFERASE"/>
    <property type="match status" value="1"/>
</dbReference>
<protein>
    <recommendedName>
        <fullName evidence="7 18">Phosphatidate cytidylyltransferase</fullName>
        <ecNumber evidence="6 18">2.7.7.41</ecNumber>
    </recommendedName>
</protein>
<evidence type="ECO:0000256" key="14">
    <source>
        <dbReference type="ARBA" id="ARBA00023098"/>
    </source>
</evidence>
<evidence type="ECO:0000256" key="3">
    <source>
        <dbReference type="ARBA" id="ARBA00005119"/>
    </source>
</evidence>
<evidence type="ECO:0000256" key="19">
    <source>
        <dbReference type="SAM" id="Phobius"/>
    </source>
</evidence>
<comment type="subcellular location">
    <subcellularLocation>
        <location evidence="2">Cell membrane</location>
        <topology evidence="2">Multi-pass membrane protein</topology>
    </subcellularLocation>
</comment>
<evidence type="ECO:0000256" key="11">
    <source>
        <dbReference type="ARBA" id="ARBA00022692"/>
    </source>
</evidence>
<sequence length="290" mass="33405">MLKHRIISTCILIPVIILTLITLSTTQFSICAAAVCLINAWEWGKIMRFSSMNQIIWISTIFFLLSLIITIVVTQNIFSIKHWKIIWYFIGNITIIWWILSFILIIYYPYSTFFWKKSIFLRYCFGILIILPFFLGILTLHQLHYINKNFINTWWLLYILILVWVNDSSAYIIGRTLGQHKLLPSISPEKTWEGCIGGILISIGTSWLLIKYIITHNTVFMMSPHIIFIYSIISIITSVIGDLNESMFKRTSGIKDSGNIIPGHGGLLDRTDSVTAAIPIFTYLILLDLS</sequence>
<evidence type="ECO:0000256" key="1">
    <source>
        <dbReference type="ARBA" id="ARBA00001698"/>
    </source>
</evidence>
<dbReference type="RefSeq" id="WP_250223473.1">
    <property type="nucleotide sequence ID" value="NZ_CP097762.1"/>
</dbReference>
<keyword evidence="12 18" id="KW-0548">Nucleotidyltransferase</keyword>
<dbReference type="PANTHER" id="PTHR46382:SF1">
    <property type="entry name" value="PHOSPHATIDATE CYTIDYLYLTRANSFERASE"/>
    <property type="match status" value="1"/>
</dbReference>
<evidence type="ECO:0000256" key="17">
    <source>
        <dbReference type="ARBA" id="ARBA00023264"/>
    </source>
</evidence>